<organism evidence="9 10">
    <name type="scientific">Coilia grayii</name>
    <name type="common">Gray's grenadier anchovy</name>
    <dbReference type="NCBI Taxonomy" id="363190"/>
    <lineage>
        <taxon>Eukaryota</taxon>
        <taxon>Metazoa</taxon>
        <taxon>Chordata</taxon>
        <taxon>Craniata</taxon>
        <taxon>Vertebrata</taxon>
        <taxon>Euteleostomi</taxon>
        <taxon>Actinopterygii</taxon>
        <taxon>Neopterygii</taxon>
        <taxon>Teleostei</taxon>
        <taxon>Clupei</taxon>
        <taxon>Clupeiformes</taxon>
        <taxon>Clupeoidei</taxon>
        <taxon>Engraulidae</taxon>
        <taxon>Coilinae</taxon>
        <taxon>Coilia</taxon>
    </lineage>
</organism>
<dbReference type="EMBL" id="JBHFQA010000015">
    <property type="protein sequence ID" value="KAL2086081.1"/>
    <property type="molecule type" value="Genomic_DNA"/>
</dbReference>
<dbReference type="SUPFAM" id="SSF52540">
    <property type="entry name" value="P-loop containing nucleoside triphosphate hydrolases"/>
    <property type="match status" value="1"/>
</dbReference>
<dbReference type="Proteomes" id="UP001591681">
    <property type="component" value="Unassembled WGS sequence"/>
</dbReference>
<keyword evidence="1" id="KW-0399">Innate immunity</keyword>
<keyword evidence="2" id="KW-0547">Nucleotide-binding</keyword>
<evidence type="ECO:0000256" key="3">
    <source>
        <dbReference type="ARBA" id="ARBA00022801"/>
    </source>
</evidence>
<evidence type="ECO:0000313" key="9">
    <source>
        <dbReference type="EMBL" id="KAL2086081.1"/>
    </source>
</evidence>
<keyword evidence="10" id="KW-1185">Reference proteome</keyword>
<gene>
    <name evidence="9" type="ORF">ACEWY4_017140</name>
</gene>
<dbReference type="FunFam" id="3.40.50.300:FF:002830">
    <property type="entry name" value="Guanylate-binding protein 2"/>
    <property type="match status" value="1"/>
</dbReference>
<keyword evidence="5" id="KW-0342">GTP-binding</keyword>
<dbReference type="PANTHER" id="PTHR10751">
    <property type="entry name" value="GUANYLATE BINDING PROTEIN"/>
    <property type="match status" value="1"/>
</dbReference>
<evidence type="ECO:0000256" key="7">
    <source>
        <dbReference type="SAM" id="Coils"/>
    </source>
</evidence>
<dbReference type="GO" id="GO:0016787">
    <property type="term" value="F:hydrolase activity"/>
    <property type="evidence" value="ECO:0007669"/>
    <property type="project" value="UniProtKB-KW"/>
</dbReference>
<accession>A0ABD1JFZ8</accession>
<dbReference type="InterPro" id="IPR030386">
    <property type="entry name" value="G_GB1_RHD3_dom"/>
</dbReference>
<dbReference type="PROSITE" id="PS51715">
    <property type="entry name" value="G_GB1_RHD3"/>
    <property type="match status" value="1"/>
</dbReference>
<dbReference type="InterPro" id="IPR037684">
    <property type="entry name" value="GBP_C"/>
</dbReference>
<evidence type="ECO:0000259" key="8">
    <source>
        <dbReference type="PROSITE" id="PS51715"/>
    </source>
</evidence>
<dbReference type="CDD" id="cd16269">
    <property type="entry name" value="GBP_C"/>
    <property type="match status" value="1"/>
</dbReference>
<dbReference type="Gene3D" id="3.40.50.300">
    <property type="entry name" value="P-loop containing nucleotide triphosphate hydrolases"/>
    <property type="match status" value="1"/>
</dbReference>
<evidence type="ECO:0000256" key="5">
    <source>
        <dbReference type="ARBA" id="ARBA00023134"/>
    </source>
</evidence>
<comment type="similarity">
    <text evidence="6">Belongs to the TRAFAC class dynamin-like GTPase superfamily. GB1/RHD3 GTPase family.</text>
</comment>
<comment type="caution">
    <text evidence="9">The sequence shown here is derived from an EMBL/GenBank/DDBJ whole genome shotgun (WGS) entry which is preliminary data.</text>
</comment>
<dbReference type="SUPFAM" id="SSF48340">
    <property type="entry name" value="Interferon-induced guanylate-binding protein 1 (GBP1), C-terminal domain"/>
    <property type="match status" value="1"/>
</dbReference>
<evidence type="ECO:0000256" key="1">
    <source>
        <dbReference type="ARBA" id="ARBA00022588"/>
    </source>
</evidence>
<dbReference type="InterPro" id="IPR027417">
    <property type="entry name" value="P-loop_NTPase"/>
</dbReference>
<evidence type="ECO:0000256" key="2">
    <source>
        <dbReference type="ARBA" id="ARBA00022741"/>
    </source>
</evidence>
<dbReference type="InterPro" id="IPR003191">
    <property type="entry name" value="Guanylate-bd/ATL_C"/>
</dbReference>
<dbReference type="GO" id="GO:0045087">
    <property type="term" value="P:innate immune response"/>
    <property type="evidence" value="ECO:0007669"/>
    <property type="project" value="UniProtKB-KW"/>
</dbReference>
<dbReference type="CDD" id="cd01851">
    <property type="entry name" value="GBP"/>
    <property type="match status" value="1"/>
</dbReference>
<evidence type="ECO:0000313" key="10">
    <source>
        <dbReference type="Proteomes" id="UP001591681"/>
    </source>
</evidence>
<keyword evidence="7" id="KW-0175">Coiled coil</keyword>
<feature type="domain" description="GB1/RHD3-type G" evidence="8">
    <location>
        <begin position="36"/>
        <end position="281"/>
    </location>
</feature>
<sequence>MSGGPPSMPAPVCLIENTDRGLQTVGSALEILQGIQQPVVVVAVVGLYRTGKSYLMNRLAGQTSGFALGSTIESKTKGIWMWCVPHPSKPGHTLVLLDTEGLGDVDKGDSKNDAWIFCLGVLLSSTLVYNSRGTIDNQAVEKLHYVAELTNQIRVKSEGARDEDGEDISEDCEFVRFFPGFVWAVRDFTLERKINGRDVSEDEYLDFALQLKKGLAPKIVTYNLPRQCIRNFFPTRKCFTFPFPTSAKNMTQLDSMSESQLCPDFRKVADRFCTYVFTESRVKTVQGGHRVTGSRFSHLVKIYVDTINSGSVPCLENAVVAMAEIENQSAMNEGLRLYEQGMEQLKAEFPTDLESLSAEHSRLSTMATKEFLKRSFKDEGGKYMAQLAEKVANLYEQLITQNMDTSEKMCRKLLSDLYANIAGKIKQGVYAKPGGYEAYCRERDAMVAKYRQHRKKGMKGEEMLEEFLQEKNAEANSILMADEKLTDAEKKMAEAREQAAVQEQRVKVEEQRRQELQQALEDEKRSQEERMRRLEEKFAEEKKLQREELDRALSSKLAEQREMLEKGFKDRAETMSQEIEQLKRERVRNDEEKPGFLQKVLLPIASIGRDILSTVLQYKTMGKMFGKK</sequence>
<protein>
    <recommendedName>
        <fullName evidence="8">GB1/RHD3-type G domain-containing protein</fullName>
    </recommendedName>
</protein>
<feature type="coiled-coil region" evidence="7">
    <location>
        <begin position="478"/>
        <end position="592"/>
    </location>
</feature>
<keyword evidence="4" id="KW-0391">Immunity</keyword>
<dbReference type="AlphaFoldDB" id="A0ABD1JFZ8"/>
<evidence type="ECO:0000256" key="6">
    <source>
        <dbReference type="PROSITE-ProRule" id="PRU01052"/>
    </source>
</evidence>
<dbReference type="FunFam" id="1.20.1000.10:FF:000001">
    <property type="entry name" value="Guanylate binding protein 1"/>
    <property type="match status" value="1"/>
</dbReference>
<proteinExistence type="inferred from homology"/>
<dbReference type="Pfam" id="PF02841">
    <property type="entry name" value="GBP_C"/>
    <property type="match status" value="1"/>
</dbReference>
<evidence type="ECO:0000256" key="4">
    <source>
        <dbReference type="ARBA" id="ARBA00022859"/>
    </source>
</evidence>
<dbReference type="Gene3D" id="1.20.1000.10">
    <property type="entry name" value="Guanylate-binding protein, C-terminal domain"/>
    <property type="match status" value="1"/>
</dbReference>
<keyword evidence="3" id="KW-0378">Hydrolase</keyword>
<dbReference type="Pfam" id="PF02263">
    <property type="entry name" value="GBP"/>
    <property type="match status" value="1"/>
</dbReference>
<dbReference type="GO" id="GO:0005525">
    <property type="term" value="F:GTP binding"/>
    <property type="evidence" value="ECO:0007669"/>
    <property type="project" value="UniProtKB-KW"/>
</dbReference>
<dbReference type="InterPro" id="IPR036543">
    <property type="entry name" value="Guanylate-bd_C_sf"/>
</dbReference>
<name>A0ABD1JFZ8_9TELE</name>
<dbReference type="InterPro" id="IPR015894">
    <property type="entry name" value="Guanylate-bd_N"/>
</dbReference>
<reference evidence="9 10" key="1">
    <citation type="submission" date="2024-09" db="EMBL/GenBank/DDBJ databases">
        <title>A chromosome-level genome assembly of Gray's grenadier anchovy, Coilia grayii.</title>
        <authorList>
            <person name="Fu Z."/>
        </authorList>
    </citation>
    <scope>NUCLEOTIDE SEQUENCE [LARGE SCALE GENOMIC DNA]</scope>
    <source>
        <strain evidence="9">G4</strain>
        <tissue evidence="9">Muscle</tissue>
    </source>
</reference>